<keyword evidence="3" id="KW-1266">Target cell cytoplasm</keyword>
<accession>A0A848MHW5</accession>
<feature type="domain" description="Novel toxin 21" evidence="7">
    <location>
        <begin position="356"/>
        <end position="406"/>
    </location>
</feature>
<dbReference type="InterPro" id="IPR028190">
    <property type="entry name" value="Ntox21"/>
</dbReference>
<dbReference type="EMBL" id="JAADJU010000003">
    <property type="protein sequence ID" value="NMP26592.1"/>
    <property type="molecule type" value="Genomic_DNA"/>
</dbReference>
<feature type="region of interest" description="Disordered" evidence="5">
    <location>
        <begin position="221"/>
        <end position="324"/>
    </location>
</feature>
<dbReference type="RefSeq" id="WP_169402288.1">
    <property type="nucleotide sequence ID" value="NZ_JAADJU010000003.1"/>
</dbReference>
<dbReference type="GO" id="GO:0090729">
    <property type="term" value="F:toxin activity"/>
    <property type="evidence" value="ECO:0007669"/>
    <property type="project" value="UniProtKB-KW"/>
</dbReference>
<evidence type="ECO:0000259" key="6">
    <source>
        <dbReference type="Pfam" id="PF04829"/>
    </source>
</evidence>
<dbReference type="Pfam" id="PF15526">
    <property type="entry name" value="Ntox21"/>
    <property type="match status" value="1"/>
</dbReference>
<evidence type="ECO:0000313" key="9">
    <source>
        <dbReference type="Proteomes" id="UP000585363"/>
    </source>
</evidence>
<proteinExistence type="predicted"/>
<keyword evidence="9" id="KW-1185">Reference proteome</keyword>
<dbReference type="AlphaFoldDB" id="A0A848MHW5"/>
<comment type="caution">
    <text evidence="8">The sequence shown here is derived from an EMBL/GenBank/DDBJ whole genome shotgun (WGS) entry which is preliminary data.</text>
</comment>
<feature type="compositionally biased region" description="Polar residues" evidence="5">
    <location>
        <begin position="280"/>
        <end position="302"/>
    </location>
</feature>
<keyword evidence="4" id="KW-0843">Virulence</keyword>
<name>A0A848MHW5_9GAMM</name>
<dbReference type="Pfam" id="PF04829">
    <property type="entry name" value="PT-VENN"/>
    <property type="match status" value="1"/>
</dbReference>
<feature type="domain" description="VENN motif-containing" evidence="6">
    <location>
        <begin position="150"/>
        <end position="198"/>
    </location>
</feature>
<organism evidence="8 9">
    <name type="scientific">Rouxiella aceris</name>
    <dbReference type="NCBI Taxonomy" id="2703884"/>
    <lineage>
        <taxon>Bacteria</taxon>
        <taxon>Pseudomonadati</taxon>
        <taxon>Pseudomonadota</taxon>
        <taxon>Gammaproteobacteria</taxon>
        <taxon>Enterobacterales</taxon>
        <taxon>Yersiniaceae</taxon>
        <taxon>Rouxiella</taxon>
    </lineage>
</organism>
<evidence type="ECO:0000256" key="4">
    <source>
        <dbReference type="ARBA" id="ARBA00023026"/>
    </source>
</evidence>
<reference evidence="8 9" key="2">
    <citation type="submission" date="2020-06" db="EMBL/GenBank/DDBJ databases">
        <title>Polyphasic characterization of a Rahnella strain isolated from tree sap.</title>
        <authorList>
            <person name="Kim I.S."/>
        </authorList>
    </citation>
    <scope>NUCLEOTIDE SEQUENCE [LARGE SCALE GENOMIC DNA]</scope>
    <source>
        <strain evidence="8 9">SAP-1</strain>
    </source>
</reference>
<reference evidence="8 9" key="1">
    <citation type="submission" date="2020-01" db="EMBL/GenBank/DDBJ databases">
        <authorList>
            <person name="Lee S.D."/>
        </authorList>
    </citation>
    <scope>NUCLEOTIDE SEQUENCE [LARGE SCALE GENOMIC DNA]</scope>
    <source>
        <strain evidence="8 9">SAP-1</strain>
    </source>
</reference>
<evidence type="ECO:0000256" key="5">
    <source>
        <dbReference type="SAM" id="MobiDB-lite"/>
    </source>
</evidence>
<evidence type="ECO:0008006" key="10">
    <source>
        <dbReference type="Google" id="ProtNLM"/>
    </source>
</evidence>
<dbReference type="CDD" id="cd20685">
    <property type="entry name" value="CdiA-CT_Ecl_RNase-like"/>
    <property type="match status" value="1"/>
</dbReference>
<sequence>MISDQLILKAKEEAANNLLADKDYQSASPDIQKKLMDAANLAVDQKYGNGSTYWTAATAISGALAGLAGGNGGAALAGGLAPYLSEAVKIATTKEGEVNVPANLAGHALAGALIAYLQGGSLSAGAVGGAGGEAAARVISAELYPGIKAADLTNEQKANISALSTLAAGLAGGVLNDSSMAGIQAAAAGKVAVENNFMAPPPAAPVVVGGEAAAVAGAVGQGVRQVSGKDDDEEMGGSCEGTREQCAVRDGSRGPGHTELPIADKDPTGGKLENPAPDQNKGTSLVTPDQSGGQGASNTGSSDGAPDIGGNTTTTPIPDGPNKDDLTYLALKGKELQEAAGKLGFDQKIPVPKVPFNSHGQPAFFDGKTYITPDVDSHNVTNGWKMFDRKGKRIGTYDGDLNRIKD</sequence>
<evidence type="ECO:0000313" key="8">
    <source>
        <dbReference type="EMBL" id="NMP26592.1"/>
    </source>
</evidence>
<protein>
    <recommendedName>
        <fullName evidence="10">Toxin CdiA</fullName>
    </recommendedName>
</protein>
<evidence type="ECO:0000256" key="3">
    <source>
        <dbReference type="ARBA" id="ARBA00022913"/>
    </source>
</evidence>
<evidence type="ECO:0000259" key="7">
    <source>
        <dbReference type="Pfam" id="PF15526"/>
    </source>
</evidence>
<dbReference type="Proteomes" id="UP000585363">
    <property type="component" value="Unassembled WGS sequence"/>
</dbReference>
<feature type="compositionally biased region" description="Basic and acidic residues" evidence="5">
    <location>
        <begin position="241"/>
        <end position="252"/>
    </location>
</feature>
<dbReference type="Gene3D" id="3.10.380.20">
    <property type="entry name" value="Novel toxin 21 (CdiA), C-terminal domain"/>
    <property type="match status" value="1"/>
</dbReference>
<keyword evidence="2" id="KW-0800">Toxin</keyword>
<evidence type="ECO:0000256" key="1">
    <source>
        <dbReference type="ARBA" id="ARBA00004219"/>
    </source>
</evidence>
<dbReference type="InterPro" id="IPR038181">
    <property type="entry name" value="Ntox21_sf"/>
</dbReference>
<comment type="subcellular location">
    <subcellularLocation>
        <location evidence="1">Target cell</location>
        <location evidence="1">Target cell cytoplasm</location>
    </subcellularLocation>
</comment>
<evidence type="ECO:0000256" key="2">
    <source>
        <dbReference type="ARBA" id="ARBA00022656"/>
    </source>
</evidence>
<gene>
    <name evidence="8" type="ORF">GW590_06900</name>
</gene>
<dbReference type="InterPro" id="IPR006914">
    <property type="entry name" value="VENN_dom"/>
</dbReference>